<name>A0A495DDS2_9PROT</name>
<reference evidence="6 7" key="1">
    <citation type="submission" date="2018-10" db="EMBL/GenBank/DDBJ databases">
        <title>Genomic Encyclopedia of Type Strains, Phase IV (KMG-IV): sequencing the most valuable type-strain genomes for metagenomic binning, comparative biology and taxonomic classification.</title>
        <authorList>
            <person name="Goeker M."/>
        </authorList>
    </citation>
    <scope>NUCLEOTIDE SEQUENCE [LARGE SCALE GENOMIC DNA]</scope>
    <source>
        <strain evidence="6 7">DSM 4734</strain>
    </source>
</reference>
<proteinExistence type="predicted"/>
<feature type="repeat" description="TPR" evidence="3">
    <location>
        <begin position="472"/>
        <end position="505"/>
    </location>
</feature>
<sequence length="575" mass="62263">MSFPVRILPLVAAAMVLSSCATSTDPVDEGTTVYGAFLAARYAGVNRDVAGAAAGYARALDQAPGNATLADRAFITTLLAGDNQLAAELARTTVAAGDPSRLATLYVAADQIAGRDYRAAITSLEAAPDYGPFNALMRDLLLQWALMGDGQALAAMDAANATVSPGFLSSHLWLHKAMLADVAGETAAADNAYRTAVYSAVFPRLATEMYGNFLEREGRAEEAGTLYQTYLEANPADPFVNAAIGRLEAGNRPARRLPVPQMASRALFGPAFDLAEQADMDLSVIYLRLVQRLDPAYAPTRMSLAGVLERISLPDAALAEYAAVADGPYRFVADIERSWLLVQTDRAAEATVLAERLLAETGAREARALLANLLRVQDRCPEAVGLYEQVIAELAAADASGDWRYHYFAAACHYDANNWPAAEAHYLAALELAPRESTLLNDLGYFWIDRGERVEEAFEMILQASELTPENGNVIDSLGWAHYRLGHYEAAVEALERAAELEPGSATANYHLGDAYWQVGRELEAGFQWRRALDLDPRPEQRDGLEYRLEHGHPPGEEQHLAADTTRADDEGGEP</sequence>
<dbReference type="AlphaFoldDB" id="A0A495DDS2"/>
<dbReference type="SUPFAM" id="SSF48452">
    <property type="entry name" value="TPR-like"/>
    <property type="match status" value="2"/>
</dbReference>
<dbReference type="Proteomes" id="UP000273675">
    <property type="component" value="Unassembled WGS sequence"/>
</dbReference>
<dbReference type="PROSITE" id="PS51257">
    <property type="entry name" value="PROKAR_LIPOPROTEIN"/>
    <property type="match status" value="1"/>
</dbReference>
<dbReference type="EMBL" id="RBIM01000003">
    <property type="protein sequence ID" value="RKR00413.1"/>
    <property type="molecule type" value="Genomic_DNA"/>
</dbReference>
<feature type="chain" id="PRO_5019724966" evidence="5">
    <location>
        <begin position="24"/>
        <end position="575"/>
    </location>
</feature>
<dbReference type="PANTHER" id="PTHR45586">
    <property type="entry name" value="TPR REPEAT-CONTAINING PROTEIN PA4667"/>
    <property type="match status" value="1"/>
</dbReference>
<feature type="signal peptide" evidence="5">
    <location>
        <begin position="1"/>
        <end position="23"/>
    </location>
</feature>
<organism evidence="6 7">
    <name type="scientific">Maricaulis maris</name>
    <dbReference type="NCBI Taxonomy" id="74318"/>
    <lineage>
        <taxon>Bacteria</taxon>
        <taxon>Pseudomonadati</taxon>
        <taxon>Pseudomonadota</taxon>
        <taxon>Alphaproteobacteria</taxon>
        <taxon>Maricaulales</taxon>
        <taxon>Maricaulaceae</taxon>
        <taxon>Maricaulis</taxon>
    </lineage>
</organism>
<keyword evidence="1" id="KW-0677">Repeat</keyword>
<evidence type="ECO:0000256" key="3">
    <source>
        <dbReference type="PROSITE-ProRule" id="PRU00339"/>
    </source>
</evidence>
<keyword evidence="5" id="KW-0732">Signal</keyword>
<dbReference type="RefSeq" id="WP_121210736.1">
    <property type="nucleotide sequence ID" value="NZ_RBIM01000003.1"/>
</dbReference>
<dbReference type="InterPro" id="IPR011990">
    <property type="entry name" value="TPR-like_helical_dom_sf"/>
</dbReference>
<comment type="caution">
    <text evidence="6">The sequence shown here is derived from an EMBL/GenBank/DDBJ whole genome shotgun (WGS) entry which is preliminary data.</text>
</comment>
<protein>
    <submittedName>
        <fullName evidence="6">Tetratricopeptide repeat protein</fullName>
    </submittedName>
</protein>
<evidence type="ECO:0000313" key="7">
    <source>
        <dbReference type="Proteomes" id="UP000273675"/>
    </source>
</evidence>
<feature type="repeat" description="TPR" evidence="3">
    <location>
        <begin position="506"/>
        <end position="539"/>
    </location>
</feature>
<dbReference type="OrthoDB" id="9766710at2"/>
<evidence type="ECO:0000256" key="1">
    <source>
        <dbReference type="ARBA" id="ARBA00022737"/>
    </source>
</evidence>
<evidence type="ECO:0000256" key="2">
    <source>
        <dbReference type="ARBA" id="ARBA00022803"/>
    </source>
</evidence>
<dbReference type="Pfam" id="PF13432">
    <property type="entry name" value="TPR_16"/>
    <property type="match status" value="3"/>
</dbReference>
<evidence type="ECO:0000256" key="5">
    <source>
        <dbReference type="SAM" id="SignalP"/>
    </source>
</evidence>
<dbReference type="InterPro" id="IPR051012">
    <property type="entry name" value="CellSynth/LPSAsmb/PSIAsmb"/>
</dbReference>
<feature type="region of interest" description="Disordered" evidence="4">
    <location>
        <begin position="541"/>
        <end position="575"/>
    </location>
</feature>
<dbReference type="Gene3D" id="1.25.40.10">
    <property type="entry name" value="Tetratricopeptide repeat domain"/>
    <property type="match status" value="2"/>
</dbReference>
<dbReference type="SMART" id="SM00028">
    <property type="entry name" value="TPR"/>
    <property type="match status" value="4"/>
</dbReference>
<accession>A0A495DDS2</accession>
<evidence type="ECO:0000313" key="6">
    <source>
        <dbReference type="EMBL" id="RKR00413.1"/>
    </source>
</evidence>
<dbReference type="InterPro" id="IPR019734">
    <property type="entry name" value="TPR_rpt"/>
</dbReference>
<gene>
    <name evidence="6" type="ORF">C7435_1621</name>
</gene>
<dbReference type="PROSITE" id="PS50005">
    <property type="entry name" value="TPR"/>
    <property type="match status" value="2"/>
</dbReference>
<dbReference type="PANTHER" id="PTHR45586:SF1">
    <property type="entry name" value="LIPOPOLYSACCHARIDE ASSEMBLY PROTEIN B"/>
    <property type="match status" value="1"/>
</dbReference>
<evidence type="ECO:0000256" key="4">
    <source>
        <dbReference type="SAM" id="MobiDB-lite"/>
    </source>
</evidence>
<keyword evidence="2 3" id="KW-0802">TPR repeat</keyword>